<evidence type="ECO:0000313" key="3">
    <source>
        <dbReference type="Proteomes" id="UP000005824"/>
    </source>
</evidence>
<dbReference type="Gene3D" id="3.40.50.150">
    <property type="entry name" value="Vaccinia Virus protein VP39"/>
    <property type="match status" value="1"/>
</dbReference>
<dbReference type="AlphaFoldDB" id="B4D8N2"/>
<dbReference type="RefSeq" id="WP_006982593.1">
    <property type="nucleotide sequence ID" value="NZ_ABVL01000022.1"/>
</dbReference>
<dbReference type="InterPro" id="IPR029063">
    <property type="entry name" value="SAM-dependent_MTases_sf"/>
</dbReference>
<comment type="caution">
    <text evidence="2">The sequence shown here is derived from an EMBL/GenBank/DDBJ whole genome shotgun (WGS) entry which is preliminary data.</text>
</comment>
<proteinExistence type="predicted"/>
<dbReference type="Pfam" id="PF05050">
    <property type="entry name" value="Methyltransf_21"/>
    <property type="match status" value="1"/>
</dbReference>
<dbReference type="Proteomes" id="UP000005824">
    <property type="component" value="Unassembled WGS sequence"/>
</dbReference>
<dbReference type="InterPro" id="IPR006342">
    <property type="entry name" value="FkbM_mtfrase"/>
</dbReference>
<organism evidence="2 3">
    <name type="scientific">Chthoniobacter flavus Ellin428</name>
    <dbReference type="NCBI Taxonomy" id="497964"/>
    <lineage>
        <taxon>Bacteria</taxon>
        <taxon>Pseudomonadati</taxon>
        <taxon>Verrucomicrobiota</taxon>
        <taxon>Spartobacteria</taxon>
        <taxon>Chthoniobacterales</taxon>
        <taxon>Chthoniobacteraceae</taxon>
        <taxon>Chthoniobacter</taxon>
    </lineage>
</organism>
<gene>
    <name evidence="2" type="ORF">CfE428DRAFT_5272</name>
</gene>
<feature type="domain" description="Methyltransferase FkbM" evidence="1">
    <location>
        <begin position="130"/>
        <end position="261"/>
    </location>
</feature>
<dbReference type="SUPFAM" id="SSF53335">
    <property type="entry name" value="S-adenosyl-L-methionine-dependent methyltransferases"/>
    <property type="match status" value="1"/>
</dbReference>
<dbReference type="InParanoid" id="B4D8N2"/>
<reference evidence="2 3" key="1">
    <citation type="journal article" date="2011" name="J. Bacteriol.">
        <title>Genome sequence of Chthoniobacter flavus Ellin428, an aerobic heterotrophic soil bacterium.</title>
        <authorList>
            <person name="Kant R."/>
            <person name="van Passel M.W."/>
            <person name="Palva A."/>
            <person name="Lucas S."/>
            <person name="Lapidus A."/>
            <person name="Glavina Del Rio T."/>
            <person name="Dalin E."/>
            <person name="Tice H."/>
            <person name="Bruce D."/>
            <person name="Goodwin L."/>
            <person name="Pitluck S."/>
            <person name="Larimer F.W."/>
            <person name="Land M.L."/>
            <person name="Hauser L."/>
            <person name="Sangwan P."/>
            <person name="de Vos W.M."/>
            <person name="Janssen P.H."/>
            <person name="Smidt H."/>
        </authorList>
    </citation>
    <scope>NUCLEOTIDE SEQUENCE [LARGE SCALE GENOMIC DNA]</scope>
    <source>
        <strain evidence="2 3">Ellin428</strain>
    </source>
</reference>
<name>B4D8N2_9BACT</name>
<keyword evidence="2" id="KW-0489">Methyltransferase</keyword>
<sequence>MLLLDKLQAAAWLLTKRGTPWKRFQQHRAWKRGLRHWIATEDWGSRIRDAVASPDNAFIPRHEAAGKIVEGQMIMHNGLRVGELSYSGPGNRKLMMENRGVHEPQEERVFQEVLKWMPEGAVMLELGSYWAFYSMWFYQVVQGAHCYGIEPAAENLEMGIHNFALNFGSSPARVSIERAYVGSAPGQSANGVPIISVDSFMAAHNIAHLNILHADTQGWEVDVLVGARQALAARKIDYIFISTHGNQLHFKCLRELRRQKYTVLADIDYLETYSFDGLIVARRSELPGQEPVPLSLRP</sequence>
<protein>
    <submittedName>
        <fullName evidence="2">Methyltransferase FkbM family</fullName>
    </submittedName>
</protein>
<dbReference type="STRING" id="497964.CfE428DRAFT_5272"/>
<dbReference type="eggNOG" id="COG2813">
    <property type="taxonomic scope" value="Bacteria"/>
</dbReference>
<dbReference type="GO" id="GO:0008168">
    <property type="term" value="F:methyltransferase activity"/>
    <property type="evidence" value="ECO:0007669"/>
    <property type="project" value="UniProtKB-KW"/>
</dbReference>
<dbReference type="GO" id="GO:0032259">
    <property type="term" value="P:methylation"/>
    <property type="evidence" value="ECO:0007669"/>
    <property type="project" value="UniProtKB-KW"/>
</dbReference>
<evidence type="ECO:0000313" key="2">
    <source>
        <dbReference type="EMBL" id="EDY17254.1"/>
    </source>
</evidence>
<dbReference type="EMBL" id="ABVL01000022">
    <property type="protein sequence ID" value="EDY17254.1"/>
    <property type="molecule type" value="Genomic_DNA"/>
</dbReference>
<evidence type="ECO:0000259" key="1">
    <source>
        <dbReference type="Pfam" id="PF05050"/>
    </source>
</evidence>
<accession>B4D8N2</accession>
<keyword evidence="2" id="KW-0808">Transferase</keyword>
<keyword evidence="3" id="KW-1185">Reference proteome</keyword>